<evidence type="ECO:0000313" key="3">
    <source>
        <dbReference type="Proteomes" id="UP001197247"/>
    </source>
</evidence>
<reference evidence="2 3" key="1">
    <citation type="submission" date="2021-05" db="EMBL/GenBank/DDBJ databases">
        <title>Kineosporia and Streptomyces sp. nov. two new marine actinobacteria isolated from Coral.</title>
        <authorList>
            <person name="Buangrab K."/>
            <person name="Sutthacheep M."/>
            <person name="Yeemin T."/>
            <person name="Harunari E."/>
            <person name="Igarashi Y."/>
            <person name="Kanchanasin P."/>
            <person name="Tanasupawat S."/>
            <person name="Phongsopitanun W."/>
        </authorList>
    </citation>
    <scope>NUCLEOTIDE SEQUENCE [LARGE SCALE GENOMIC DNA]</scope>
    <source>
        <strain evidence="2 3">J2-2</strain>
    </source>
</reference>
<evidence type="ECO:0000256" key="1">
    <source>
        <dbReference type="SAM" id="MobiDB-lite"/>
    </source>
</evidence>
<dbReference type="EMBL" id="JAHBAY010000024">
    <property type="protein sequence ID" value="MBT0774176.1"/>
    <property type="molecule type" value="Genomic_DNA"/>
</dbReference>
<dbReference type="RefSeq" id="WP_214160715.1">
    <property type="nucleotide sequence ID" value="NZ_JAHBAY010000024.1"/>
</dbReference>
<keyword evidence="3" id="KW-1185">Reference proteome</keyword>
<proteinExistence type="predicted"/>
<comment type="caution">
    <text evidence="2">The sequence shown here is derived from an EMBL/GenBank/DDBJ whole genome shotgun (WGS) entry which is preliminary data.</text>
</comment>
<feature type="region of interest" description="Disordered" evidence="1">
    <location>
        <begin position="1"/>
        <end position="33"/>
    </location>
</feature>
<organism evidence="2 3">
    <name type="scientific">Kineosporia corallincola</name>
    <dbReference type="NCBI Taxonomy" id="2835133"/>
    <lineage>
        <taxon>Bacteria</taxon>
        <taxon>Bacillati</taxon>
        <taxon>Actinomycetota</taxon>
        <taxon>Actinomycetes</taxon>
        <taxon>Kineosporiales</taxon>
        <taxon>Kineosporiaceae</taxon>
        <taxon>Kineosporia</taxon>
    </lineage>
</organism>
<protein>
    <submittedName>
        <fullName evidence="2">Uncharacterized protein</fullName>
    </submittedName>
</protein>
<dbReference type="Proteomes" id="UP001197247">
    <property type="component" value="Unassembled WGS sequence"/>
</dbReference>
<gene>
    <name evidence="2" type="ORF">KIH74_34845</name>
</gene>
<name>A0ABS5TTN8_9ACTN</name>
<accession>A0ABS5TTN8</accession>
<evidence type="ECO:0000313" key="2">
    <source>
        <dbReference type="EMBL" id="MBT0774176.1"/>
    </source>
</evidence>
<feature type="compositionally biased region" description="Basic and acidic residues" evidence="1">
    <location>
        <begin position="14"/>
        <end position="26"/>
    </location>
</feature>
<sequence length="214" mass="23132">MNTLTPDQGASPHQPERKAREDRTIDDPGAGGTTDLVAIVIPEGLDRPVWLAHITGPLTSAVRQLVGGPAERIHLTRPPASLFVRQDRLRQQLPLNPRASLLALAHEATQVRGSDRHPGHVIGPALLLGSSPAPGPDAGAPPELAQLFRHGGPFAVQVTVFGEPDRWHGNAFTFDDVFEAYAHAVDLATRWTQVQDVRVRPADGKRPEEDPFPA</sequence>